<accession>A0A371HB59</accession>
<name>A0A371HB59_MUCPR</name>
<gene>
    <name evidence="1" type="ORF">CR513_16835</name>
</gene>
<protein>
    <submittedName>
        <fullName evidence="1">Uncharacterized protein</fullName>
    </submittedName>
</protein>
<proteinExistence type="predicted"/>
<feature type="non-terminal residue" evidence="1">
    <location>
        <position position="1"/>
    </location>
</feature>
<keyword evidence="2" id="KW-1185">Reference proteome</keyword>
<comment type="caution">
    <text evidence="1">The sequence shown here is derived from an EMBL/GenBank/DDBJ whole genome shotgun (WGS) entry which is preliminary data.</text>
</comment>
<sequence>MRKRNLRLPTHESQLLKLLRFLVKTLECDRVKIMFQCDIHIKVKDVFVDGIWPCGNIATHISLPIKKMIAYFLDADLLRMILSGVMLIHKFIHLALPTNDLCLGYSFNLPLLKNTIKEVKWLPPPVNLFKLNINDSSYGNLNQSSFGVLIHDILGQWIISFLGYCGNITYLNAELIITKVVYSLHPHAPLTNIICDFIQCPWDLQF</sequence>
<evidence type="ECO:0000313" key="1">
    <source>
        <dbReference type="EMBL" id="RDY00036.1"/>
    </source>
</evidence>
<dbReference type="Proteomes" id="UP000257109">
    <property type="component" value="Unassembled WGS sequence"/>
</dbReference>
<organism evidence="1 2">
    <name type="scientific">Mucuna pruriens</name>
    <name type="common">Velvet bean</name>
    <name type="synonym">Dolichos pruriens</name>
    <dbReference type="NCBI Taxonomy" id="157652"/>
    <lineage>
        <taxon>Eukaryota</taxon>
        <taxon>Viridiplantae</taxon>
        <taxon>Streptophyta</taxon>
        <taxon>Embryophyta</taxon>
        <taxon>Tracheophyta</taxon>
        <taxon>Spermatophyta</taxon>
        <taxon>Magnoliopsida</taxon>
        <taxon>eudicotyledons</taxon>
        <taxon>Gunneridae</taxon>
        <taxon>Pentapetalae</taxon>
        <taxon>rosids</taxon>
        <taxon>fabids</taxon>
        <taxon>Fabales</taxon>
        <taxon>Fabaceae</taxon>
        <taxon>Papilionoideae</taxon>
        <taxon>50 kb inversion clade</taxon>
        <taxon>NPAAA clade</taxon>
        <taxon>indigoferoid/millettioid clade</taxon>
        <taxon>Phaseoleae</taxon>
        <taxon>Mucuna</taxon>
    </lineage>
</organism>
<reference evidence="1" key="1">
    <citation type="submission" date="2018-05" db="EMBL/GenBank/DDBJ databases">
        <title>Draft genome of Mucuna pruriens seed.</title>
        <authorList>
            <person name="Nnadi N.E."/>
            <person name="Vos R."/>
            <person name="Hasami M.H."/>
            <person name="Devisetty U.K."/>
            <person name="Aguiy J.C."/>
        </authorList>
    </citation>
    <scope>NUCLEOTIDE SEQUENCE [LARGE SCALE GENOMIC DNA]</scope>
    <source>
        <strain evidence="1">JCA_2017</strain>
    </source>
</reference>
<evidence type="ECO:0000313" key="2">
    <source>
        <dbReference type="Proteomes" id="UP000257109"/>
    </source>
</evidence>
<dbReference type="AlphaFoldDB" id="A0A371HB59"/>
<dbReference type="OrthoDB" id="1435326at2759"/>
<dbReference type="EMBL" id="QJKJ01003084">
    <property type="protein sequence ID" value="RDY00036.1"/>
    <property type="molecule type" value="Genomic_DNA"/>
</dbReference>